<dbReference type="Pfam" id="PF21733">
    <property type="entry name" value="Death_3"/>
    <property type="match status" value="1"/>
</dbReference>
<keyword evidence="4 9" id="KW-0732">Signal</keyword>
<keyword evidence="2" id="KW-0964">Secreted</keyword>
<dbReference type="PANTHER" id="PTHR23097">
    <property type="entry name" value="TUMOR NECROSIS FACTOR RECEPTOR SUPERFAMILY MEMBER"/>
    <property type="match status" value="1"/>
</dbReference>
<evidence type="ECO:0000256" key="7">
    <source>
        <dbReference type="ARBA" id="ARBA00023180"/>
    </source>
</evidence>
<dbReference type="PROSITE" id="PS50050">
    <property type="entry name" value="TNFR_NGFR_2"/>
    <property type="match status" value="2"/>
</dbReference>
<dbReference type="Pfam" id="PF00020">
    <property type="entry name" value="TNFR_c6"/>
    <property type="match status" value="3"/>
</dbReference>
<evidence type="ECO:0000256" key="3">
    <source>
        <dbReference type="ARBA" id="ARBA00022703"/>
    </source>
</evidence>
<keyword evidence="7" id="KW-0325">Glycoprotein</keyword>
<dbReference type="Proteomes" id="UP000829720">
    <property type="component" value="Unassembled WGS sequence"/>
</dbReference>
<keyword evidence="6 8" id="KW-1015">Disulfide bond</keyword>
<dbReference type="Gene3D" id="2.10.50.10">
    <property type="entry name" value="Tumor Necrosis Factor Receptor, subunit A, domain 2"/>
    <property type="match status" value="3"/>
</dbReference>
<accession>A0A8T3DDI2</accession>
<dbReference type="GO" id="GO:0005576">
    <property type="term" value="C:extracellular region"/>
    <property type="evidence" value="ECO:0007669"/>
    <property type="project" value="UniProtKB-SubCell"/>
</dbReference>
<comment type="caution">
    <text evidence="11">The sequence shown here is derived from an EMBL/GenBank/DDBJ whole genome shotgun (WGS) entry which is preliminary data.</text>
</comment>
<dbReference type="InterPro" id="IPR048522">
    <property type="entry name" value="Death_3_fish"/>
</dbReference>
<feature type="disulfide bond" evidence="8">
    <location>
        <begin position="59"/>
        <end position="74"/>
    </location>
</feature>
<dbReference type="InterPro" id="IPR052459">
    <property type="entry name" value="TNFRSF_decoy_receptor"/>
</dbReference>
<feature type="domain" description="TNFR-Cys" evidence="10">
    <location>
        <begin position="58"/>
        <end position="100"/>
    </location>
</feature>
<proteinExistence type="predicted"/>
<evidence type="ECO:0000313" key="11">
    <source>
        <dbReference type="EMBL" id="KAI1894202.1"/>
    </source>
</evidence>
<name>A0A8T3DDI2_9TELE</name>
<dbReference type="InterPro" id="IPR001368">
    <property type="entry name" value="TNFR/NGFR_Cys_rich_reg"/>
</dbReference>
<dbReference type="EMBL" id="JAERUA010000010">
    <property type="protein sequence ID" value="KAI1894202.1"/>
    <property type="molecule type" value="Genomic_DNA"/>
</dbReference>
<evidence type="ECO:0000259" key="10">
    <source>
        <dbReference type="PROSITE" id="PS50050"/>
    </source>
</evidence>
<sequence>MLLLAVMFLTEIADATTSIPTYQIQDPVSGATLTCNRCPPGYHMRAHCSATQQTQCEPCKELHFTQYWNYLSKCLYCNNFCVGENEYVKHECSPLNNRVCECVEGYYRHQEFCSKHTTCPPGHGVEQKGTAHSDTVCMKCSPGSYSSNNSAVEHCLSHTDCASLGLQTVVKGTVWHDNVCASCEDTKLRGGIDFLREILPDFFAVQRMKSKRALKLLRTLTSGNRLHENRGVRDTSKALQNVFSEWVKTASEEKLKKLPDLLRQLRLDNMADKLERKIRKVESAIYLCNIAT</sequence>
<evidence type="ECO:0000256" key="8">
    <source>
        <dbReference type="PROSITE-ProRule" id="PRU00206"/>
    </source>
</evidence>
<gene>
    <name evidence="11" type="ORF">AGOR_G00113400</name>
</gene>
<feature type="chain" id="PRO_5035880114" description="TNFR-Cys domain-containing protein" evidence="9">
    <location>
        <begin position="16"/>
        <end position="292"/>
    </location>
</feature>
<evidence type="ECO:0000256" key="4">
    <source>
        <dbReference type="ARBA" id="ARBA00022729"/>
    </source>
</evidence>
<dbReference type="PANTHER" id="PTHR23097:SF116">
    <property type="entry name" value="TUMOR NECROSIS FACTOR RECEPTOR SUPERFAMILY MEMBER 6B"/>
    <property type="match status" value="1"/>
</dbReference>
<dbReference type="SUPFAM" id="SSF57586">
    <property type="entry name" value="TNF receptor-like"/>
    <property type="match status" value="2"/>
</dbReference>
<feature type="repeat" description="TNFR-Cys" evidence="8">
    <location>
        <begin position="58"/>
        <end position="100"/>
    </location>
</feature>
<evidence type="ECO:0000256" key="5">
    <source>
        <dbReference type="ARBA" id="ARBA00022737"/>
    </source>
</evidence>
<dbReference type="AlphaFoldDB" id="A0A8T3DDI2"/>
<feature type="domain" description="TNFR-Cys" evidence="10">
    <location>
        <begin position="101"/>
        <end position="137"/>
    </location>
</feature>
<keyword evidence="3" id="KW-0053">Apoptosis</keyword>
<reference evidence="11" key="1">
    <citation type="submission" date="2021-01" db="EMBL/GenBank/DDBJ databases">
        <authorList>
            <person name="Zahm M."/>
            <person name="Roques C."/>
            <person name="Cabau C."/>
            <person name="Klopp C."/>
            <person name="Donnadieu C."/>
            <person name="Jouanno E."/>
            <person name="Lampietro C."/>
            <person name="Louis A."/>
            <person name="Herpin A."/>
            <person name="Echchiki A."/>
            <person name="Berthelot C."/>
            <person name="Parey E."/>
            <person name="Roest-Crollius H."/>
            <person name="Braasch I."/>
            <person name="Postlethwait J."/>
            <person name="Bobe J."/>
            <person name="Montfort J."/>
            <person name="Bouchez O."/>
            <person name="Begum T."/>
            <person name="Mejri S."/>
            <person name="Adams A."/>
            <person name="Chen W.-J."/>
            <person name="Guiguen Y."/>
        </authorList>
    </citation>
    <scope>NUCLEOTIDE SEQUENCE</scope>
    <source>
        <tissue evidence="11">Blood</tissue>
    </source>
</reference>
<keyword evidence="12" id="KW-1185">Reference proteome</keyword>
<comment type="caution">
    <text evidence="8">Lacks conserved residue(s) required for the propagation of feature annotation.</text>
</comment>
<feature type="disulfide bond" evidence="8">
    <location>
        <begin position="119"/>
        <end position="137"/>
    </location>
</feature>
<evidence type="ECO:0000313" key="12">
    <source>
        <dbReference type="Proteomes" id="UP000829720"/>
    </source>
</evidence>
<evidence type="ECO:0000256" key="2">
    <source>
        <dbReference type="ARBA" id="ARBA00022525"/>
    </source>
</evidence>
<protein>
    <recommendedName>
        <fullName evidence="10">TNFR-Cys domain-containing protein</fullName>
    </recommendedName>
</protein>
<organism evidence="11 12">
    <name type="scientific">Albula goreensis</name>
    <dbReference type="NCBI Taxonomy" id="1534307"/>
    <lineage>
        <taxon>Eukaryota</taxon>
        <taxon>Metazoa</taxon>
        <taxon>Chordata</taxon>
        <taxon>Craniata</taxon>
        <taxon>Vertebrata</taxon>
        <taxon>Euteleostomi</taxon>
        <taxon>Actinopterygii</taxon>
        <taxon>Neopterygii</taxon>
        <taxon>Teleostei</taxon>
        <taxon>Albuliformes</taxon>
        <taxon>Albulidae</taxon>
        <taxon>Albula</taxon>
    </lineage>
</organism>
<dbReference type="GO" id="GO:0006915">
    <property type="term" value="P:apoptotic process"/>
    <property type="evidence" value="ECO:0007669"/>
    <property type="project" value="UniProtKB-KW"/>
</dbReference>
<keyword evidence="5" id="KW-0677">Repeat</keyword>
<evidence type="ECO:0000256" key="6">
    <source>
        <dbReference type="ARBA" id="ARBA00023157"/>
    </source>
</evidence>
<feature type="signal peptide" evidence="9">
    <location>
        <begin position="1"/>
        <end position="15"/>
    </location>
</feature>
<dbReference type="OrthoDB" id="9990004at2759"/>
<feature type="repeat" description="TNFR-Cys" evidence="8">
    <location>
        <begin position="101"/>
        <end position="137"/>
    </location>
</feature>
<dbReference type="SMART" id="SM00208">
    <property type="entry name" value="TNFR"/>
    <property type="match status" value="4"/>
</dbReference>
<evidence type="ECO:0000256" key="1">
    <source>
        <dbReference type="ARBA" id="ARBA00004613"/>
    </source>
</evidence>
<comment type="subcellular location">
    <subcellularLocation>
        <location evidence="1">Secreted</location>
    </subcellularLocation>
</comment>
<evidence type="ECO:0000256" key="9">
    <source>
        <dbReference type="SAM" id="SignalP"/>
    </source>
</evidence>